<organism evidence="2 3">
    <name type="scientific">Usitatibacter rugosus</name>
    <dbReference type="NCBI Taxonomy" id="2732067"/>
    <lineage>
        <taxon>Bacteria</taxon>
        <taxon>Pseudomonadati</taxon>
        <taxon>Pseudomonadota</taxon>
        <taxon>Betaproteobacteria</taxon>
        <taxon>Nitrosomonadales</taxon>
        <taxon>Usitatibacteraceae</taxon>
        <taxon>Usitatibacter</taxon>
    </lineage>
</organism>
<reference evidence="2 3" key="1">
    <citation type="submission" date="2020-04" db="EMBL/GenBank/DDBJ databases">
        <title>Usitatibacter rugosus gen. nov., sp. nov. and Usitatibacter palustris sp. nov., novel members of Usitatibacteraceae fam. nov. within the order Nitrosomonadales isolated from soil.</title>
        <authorList>
            <person name="Huber K.J."/>
            <person name="Neumann-Schaal M."/>
            <person name="Geppert A."/>
            <person name="Luckner M."/>
            <person name="Wanner G."/>
            <person name="Overmann J."/>
        </authorList>
    </citation>
    <scope>NUCLEOTIDE SEQUENCE [LARGE SCALE GENOMIC DNA]</scope>
    <source>
        <strain evidence="2 3">0125_3</strain>
    </source>
</reference>
<dbReference type="AlphaFoldDB" id="A0A6M4GZ78"/>
<gene>
    <name evidence="2" type="ORF">DSM104443_03411</name>
</gene>
<proteinExistence type="predicted"/>
<evidence type="ECO:0000313" key="2">
    <source>
        <dbReference type="EMBL" id="QJR12325.1"/>
    </source>
</evidence>
<evidence type="ECO:0000256" key="1">
    <source>
        <dbReference type="SAM" id="SignalP"/>
    </source>
</evidence>
<dbReference type="RefSeq" id="WP_171094432.1">
    <property type="nucleotide sequence ID" value="NZ_CP053069.1"/>
</dbReference>
<accession>A0A6M4GZ78</accession>
<name>A0A6M4GZ78_9PROT</name>
<protein>
    <submittedName>
        <fullName evidence="2">Uncharacterized protein</fullName>
    </submittedName>
</protein>
<dbReference type="EMBL" id="CP053069">
    <property type="protein sequence ID" value="QJR12325.1"/>
    <property type="molecule type" value="Genomic_DNA"/>
</dbReference>
<sequence>MIKIARAAAAAFLAFALGSGPALAADPPVNYQDLWWSGSAENGWGMTITQHRDTLFVALFIYANDGRPVWLVLPGGVWNSSHTAYSGDLYYPTGSPYYAYDTAGFGSGLSVGVVRIEFTSESTAQLAVSLNYSTMTKTVTRSVFAPGSPTNNYSDLWWGGKSQDGWGLALTQQGEKLFAVWYTYDEYGRPIWFVMPDSSPCTELSGCVAGGGPGFTGKAYSTRGSAWYGMTYDASRFVATEVGTMNFQFGANTARFRTTINGHVQDQPIERQGF</sequence>
<feature type="chain" id="PRO_5026909885" evidence="1">
    <location>
        <begin position="25"/>
        <end position="274"/>
    </location>
</feature>
<keyword evidence="3" id="KW-1185">Reference proteome</keyword>
<keyword evidence="1" id="KW-0732">Signal</keyword>
<dbReference type="Proteomes" id="UP000501534">
    <property type="component" value="Chromosome"/>
</dbReference>
<dbReference type="KEGG" id="uru:DSM104443_03411"/>
<feature type="signal peptide" evidence="1">
    <location>
        <begin position="1"/>
        <end position="24"/>
    </location>
</feature>
<evidence type="ECO:0000313" key="3">
    <source>
        <dbReference type="Proteomes" id="UP000501534"/>
    </source>
</evidence>